<keyword evidence="5 9" id="KW-1133">Transmembrane helix</keyword>
<evidence type="ECO:0000256" key="8">
    <source>
        <dbReference type="ARBA" id="ARBA00023136"/>
    </source>
</evidence>
<dbReference type="InterPro" id="IPR036001">
    <property type="entry name" value="PS_II_antenna-like_sf"/>
</dbReference>
<dbReference type="OrthoDB" id="476704at2"/>
<evidence type="ECO:0000313" key="11">
    <source>
        <dbReference type="Proteomes" id="UP000320055"/>
    </source>
</evidence>
<dbReference type="GO" id="GO:0009521">
    <property type="term" value="C:photosystem"/>
    <property type="evidence" value="ECO:0007669"/>
    <property type="project" value="InterPro"/>
</dbReference>
<dbReference type="Proteomes" id="UP000320055">
    <property type="component" value="Unassembled WGS sequence"/>
</dbReference>
<evidence type="ECO:0000313" key="10">
    <source>
        <dbReference type="EMBL" id="VEP16540.1"/>
    </source>
</evidence>
<gene>
    <name evidence="10" type="primary">pcb</name>
    <name evidence="10" type="ORF">H1P_460034</name>
</gene>
<sequence>MTATTSLQRSDNYDWLSGNARLINLSGQLLGAHIAHAGLIMFWAGSITLLEVTNFQPDVALPEQGLLLIPNVARLGWGVGAEGTITNLYPYFVIGILHLIASAVLGAGGLFHVFRGVANLKDAQGRAAKFHYEWNDPQKLGFILGHHLIFLGVAALFFAGKAIFWGGIYDATIANVRIVSNPTLNPVTIFGYLFGLSDGVWNPLGMAAVDNLEDIIGGHIWVGIACIAGGAWHITTEPLDWAKKAFTYNGHAILSYSLAGVALMAFTSAYFVAFNDLAFPPELYGIDRSSFAGTQALLCGTFLGGHVWHAFKGKAEANDLGIVSDTDKLRATIAGFLVLAVVVISLVLLSQSSFN</sequence>
<keyword evidence="11" id="KW-1185">Reference proteome</keyword>
<evidence type="ECO:0000256" key="4">
    <source>
        <dbReference type="ARBA" id="ARBA00022692"/>
    </source>
</evidence>
<feature type="transmembrane region" description="Helical" evidence="9">
    <location>
        <begin position="216"/>
        <end position="234"/>
    </location>
</feature>
<name>A0A563VYN6_9CYAN</name>
<evidence type="ECO:0000256" key="5">
    <source>
        <dbReference type="ARBA" id="ARBA00022989"/>
    </source>
</evidence>
<feature type="transmembrane region" description="Helical" evidence="9">
    <location>
        <begin position="148"/>
        <end position="169"/>
    </location>
</feature>
<reference evidence="10 11" key="1">
    <citation type="submission" date="2019-01" db="EMBL/GenBank/DDBJ databases">
        <authorList>
            <person name="Brito A."/>
        </authorList>
    </citation>
    <scope>NUCLEOTIDE SEQUENCE [LARGE SCALE GENOMIC DNA]</scope>
    <source>
        <strain evidence="10">1</strain>
    </source>
</reference>
<feature type="transmembrane region" description="Helical" evidence="9">
    <location>
        <begin position="254"/>
        <end position="279"/>
    </location>
</feature>
<feature type="transmembrane region" description="Helical" evidence="9">
    <location>
        <begin position="291"/>
        <end position="311"/>
    </location>
</feature>
<evidence type="ECO:0000256" key="9">
    <source>
        <dbReference type="SAM" id="Phobius"/>
    </source>
</evidence>
<evidence type="ECO:0000256" key="3">
    <source>
        <dbReference type="ARBA" id="ARBA00022531"/>
    </source>
</evidence>
<dbReference type="InterPro" id="IPR000932">
    <property type="entry name" value="PS_antenna-like"/>
</dbReference>
<feature type="transmembrane region" description="Helical" evidence="9">
    <location>
        <begin position="331"/>
        <end position="349"/>
    </location>
</feature>
<feature type="transmembrane region" description="Helical" evidence="9">
    <location>
        <begin position="88"/>
        <end position="114"/>
    </location>
</feature>
<organism evidence="10 11">
    <name type="scientific">Hyella patelloides LEGE 07179</name>
    <dbReference type="NCBI Taxonomy" id="945734"/>
    <lineage>
        <taxon>Bacteria</taxon>
        <taxon>Bacillati</taxon>
        <taxon>Cyanobacteriota</taxon>
        <taxon>Cyanophyceae</taxon>
        <taxon>Pleurocapsales</taxon>
        <taxon>Hyellaceae</taxon>
        <taxon>Hyella</taxon>
    </lineage>
</organism>
<dbReference type="SUPFAM" id="SSF161077">
    <property type="entry name" value="Photosystem II antenna protein-like"/>
    <property type="match status" value="1"/>
</dbReference>
<keyword evidence="4 9" id="KW-0812">Transmembrane</keyword>
<dbReference type="GO" id="GO:0031676">
    <property type="term" value="C:plasma membrane-derived thylakoid membrane"/>
    <property type="evidence" value="ECO:0007669"/>
    <property type="project" value="UniProtKB-SubCell"/>
</dbReference>
<evidence type="ECO:0000256" key="7">
    <source>
        <dbReference type="ARBA" id="ARBA00023078"/>
    </source>
</evidence>
<accession>A0A563VYN6</accession>
<dbReference type="GO" id="GO:0016168">
    <property type="term" value="F:chlorophyll binding"/>
    <property type="evidence" value="ECO:0007669"/>
    <property type="project" value="UniProtKB-KW"/>
</dbReference>
<keyword evidence="6" id="KW-0157">Chromophore</keyword>
<evidence type="ECO:0000256" key="2">
    <source>
        <dbReference type="ARBA" id="ARBA00022494"/>
    </source>
</evidence>
<keyword evidence="3" id="KW-0602">Photosynthesis</keyword>
<keyword evidence="7" id="KW-0793">Thylakoid</keyword>
<comment type="subcellular location">
    <subcellularLocation>
        <location evidence="1">Cellular thylakoid membrane</location>
        <topology evidence="1">Multi-pass membrane protein</topology>
    </subcellularLocation>
</comment>
<dbReference type="GO" id="GO:0009767">
    <property type="term" value="P:photosynthetic electron transport chain"/>
    <property type="evidence" value="ECO:0007669"/>
    <property type="project" value="InterPro"/>
</dbReference>
<evidence type="ECO:0000256" key="1">
    <source>
        <dbReference type="ARBA" id="ARBA00004636"/>
    </source>
</evidence>
<dbReference type="EMBL" id="CAACVJ010000401">
    <property type="protein sequence ID" value="VEP16540.1"/>
    <property type="molecule type" value="Genomic_DNA"/>
</dbReference>
<proteinExistence type="predicted"/>
<dbReference type="RefSeq" id="WP_144866341.1">
    <property type="nucleotide sequence ID" value="NZ_LR213806.1"/>
</dbReference>
<dbReference type="AlphaFoldDB" id="A0A563VYN6"/>
<keyword evidence="2" id="KW-0148">Chlorophyll</keyword>
<feature type="transmembrane region" description="Helical" evidence="9">
    <location>
        <begin position="189"/>
        <end position="209"/>
    </location>
</feature>
<protein>
    <submittedName>
        <fullName evidence="10">Chlorophyll a/b light-harvesting protein Pcb</fullName>
    </submittedName>
</protein>
<evidence type="ECO:0000256" key="6">
    <source>
        <dbReference type="ARBA" id="ARBA00022991"/>
    </source>
</evidence>
<keyword evidence="8 9" id="KW-0472">Membrane</keyword>
<dbReference type="Pfam" id="PF00421">
    <property type="entry name" value="PSII"/>
    <property type="match status" value="1"/>
</dbReference>